<evidence type="ECO:0000313" key="1">
    <source>
        <dbReference type="EMBL" id="KAJ7010904.1"/>
    </source>
</evidence>
<accession>A0AAD6RKZ8</accession>
<dbReference type="InterPro" id="IPR011993">
    <property type="entry name" value="PH-like_dom_sf"/>
</dbReference>
<dbReference type="SUPFAM" id="SSF50729">
    <property type="entry name" value="PH domain-like"/>
    <property type="match status" value="1"/>
</dbReference>
<dbReference type="Proteomes" id="UP001164929">
    <property type="component" value="Chromosome 1"/>
</dbReference>
<sequence>MRVREMHPLCCISLESPDIGSQSPDATLTRARSLPATFSGGSNGNVGGKAAGSEATVAGVLYKWTNYGKGWRSRWFLLKNGVLSYSKIRRPPESINLCDDVRLIGEISTNRLLRWDSRGSGRQKPQKTVGTVHLKWVTSAGGVLVCCVWWVGGGVARIRQLISRLKTHGIQDVNIKLTKPEFFKFTIVENY</sequence>
<dbReference type="AlphaFoldDB" id="A0AAD6RKZ8"/>
<reference evidence="1 2" key="1">
    <citation type="journal article" date="2023" name="Mol. Ecol. Resour.">
        <title>Chromosome-level genome assembly of a triploid poplar Populus alba 'Berolinensis'.</title>
        <authorList>
            <person name="Chen S."/>
            <person name="Yu Y."/>
            <person name="Wang X."/>
            <person name="Wang S."/>
            <person name="Zhang T."/>
            <person name="Zhou Y."/>
            <person name="He R."/>
            <person name="Meng N."/>
            <person name="Wang Y."/>
            <person name="Liu W."/>
            <person name="Liu Z."/>
            <person name="Liu J."/>
            <person name="Guo Q."/>
            <person name="Huang H."/>
            <person name="Sederoff R.R."/>
            <person name="Wang G."/>
            <person name="Qu G."/>
            <person name="Chen S."/>
        </authorList>
    </citation>
    <scope>NUCLEOTIDE SEQUENCE [LARGE SCALE GENOMIC DNA]</scope>
    <source>
        <strain evidence="1">SC-2020</strain>
    </source>
</reference>
<dbReference type="Gene3D" id="2.30.29.30">
    <property type="entry name" value="Pleckstrin-homology domain (PH domain)/Phosphotyrosine-binding domain (PTB)"/>
    <property type="match status" value="1"/>
</dbReference>
<organism evidence="1 2">
    <name type="scientific">Populus alba x Populus x berolinensis</name>
    <dbReference type="NCBI Taxonomy" id="444605"/>
    <lineage>
        <taxon>Eukaryota</taxon>
        <taxon>Viridiplantae</taxon>
        <taxon>Streptophyta</taxon>
        <taxon>Embryophyta</taxon>
        <taxon>Tracheophyta</taxon>
        <taxon>Spermatophyta</taxon>
        <taxon>Magnoliopsida</taxon>
        <taxon>eudicotyledons</taxon>
        <taxon>Gunneridae</taxon>
        <taxon>Pentapetalae</taxon>
        <taxon>rosids</taxon>
        <taxon>fabids</taxon>
        <taxon>Malpighiales</taxon>
        <taxon>Salicaceae</taxon>
        <taxon>Saliceae</taxon>
        <taxon>Populus</taxon>
    </lineage>
</organism>
<proteinExistence type="predicted"/>
<evidence type="ECO:0000313" key="2">
    <source>
        <dbReference type="Proteomes" id="UP001164929"/>
    </source>
</evidence>
<comment type="caution">
    <text evidence="1">The sequence shown here is derived from an EMBL/GenBank/DDBJ whole genome shotgun (WGS) entry which is preliminary data.</text>
</comment>
<protein>
    <submittedName>
        <fullName evidence="1">Oxysterol-binding protein</fullName>
    </submittedName>
</protein>
<name>A0AAD6RKZ8_9ROSI</name>
<gene>
    <name evidence="1" type="ORF">NC653_001374</name>
</gene>
<dbReference type="EMBL" id="JAQIZT010000001">
    <property type="protein sequence ID" value="KAJ7010904.1"/>
    <property type="molecule type" value="Genomic_DNA"/>
</dbReference>
<keyword evidence="2" id="KW-1185">Reference proteome</keyword>